<dbReference type="Pfam" id="PF13730">
    <property type="entry name" value="HTH_36"/>
    <property type="match status" value="1"/>
</dbReference>
<dbReference type="EMBL" id="PXYT01000128">
    <property type="protein sequence ID" value="PSR21676.1"/>
    <property type="molecule type" value="Genomic_DNA"/>
</dbReference>
<dbReference type="Proteomes" id="UP000242699">
    <property type="component" value="Unassembled WGS sequence"/>
</dbReference>
<organism evidence="1 2">
    <name type="scientific">Sulfobacillus benefaciens</name>
    <dbReference type="NCBI Taxonomy" id="453960"/>
    <lineage>
        <taxon>Bacteria</taxon>
        <taxon>Bacillati</taxon>
        <taxon>Bacillota</taxon>
        <taxon>Clostridia</taxon>
        <taxon>Eubacteriales</taxon>
        <taxon>Clostridiales Family XVII. Incertae Sedis</taxon>
        <taxon>Sulfobacillus</taxon>
    </lineage>
</organism>
<evidence type="ECO:0008006" key="3">
    <source>
        <dbReference type="Google" id="ProtNLM"/>
    </source>
</evidence>
<protein>
    <recommendedName>
        <fullName evidence="3">Helix-turn-helix domain-containing protein</fullName>
    </recommendedName>
</protein>
<evidence type="ECO:0000313" key="2">
    <source>
        <dbReference type="Proteomes" id="UP000242699"/>
    </source>
</evidence>
<gene>
    <name evidence="1" type="ORF">C7B43_21160</name>
</gene>
<name>A0A2T2WHH2_9FIRM</name>
<accession>A0A2T2WHH2</accession>
<comment type="caution">
    <text evidence="1">The sequence shown here is derived from an EMBL/GenBank/DDBJ whole genome shotgun (WGS) entry which is preliminary data.</text>
</comment>
<feature type="non-terminal residue" evidence="1">
    <location>
        <position position="91"/>
    </location>
</feature>
<dbReference type="AlphaFoldDB" id="A0A2T2WHH2"/>
<sequence>MEQPTYSTPFTVEINHSYNPINKQWHNDIFIKLYTTALSSGFLAALPDRDWKTLCVIALHMDTAGQCYPSRDAIARALGVNPSTASARIQR</sequence>
<reference evidence="1 2" key="1">
    <citation type="journal article" date="2014" name="BMC Genomics">
        <title>Comparison of environmental and isolate Sulfobacillus genomes reveals diverse carbon, sulfur, nitrogen, and hydrogen metabolisms.</title>
        <authorList>
            <person name="Justice N.B."/>
            <person name="Norman A."/>
            <person name="Brown C.T."/>
            <person name="Singh A."/>
            <person name="Thomas B.C."/>
            <person name="Banfield J.F."/>
        </authorList>
    </citation>
    <scope>NUCLEOTIDE SEQUENCE [LARGE SCALE GENOMIC DNA]</scope>
    <source>
        <strain evidence="1">AMDSBA1</strain>
    </source>
</reference>
<proteinExistence type="predicted"/>
<evidence type="ECO:0000313" key="1">
    <source>
        <dbReference type="EMBL" id="PSR21676.1"/>
    </source>
</evidence>